<dbReference type="EMBL" id="UINC01022979">
    <property type="protein sequence ID" value="SVA93727.1"/>
    <property type="molecule type" value="Genomic_DNA"/>
</dbReference>
<dbReference type="PANTHER" id="PTHR13847">
    <property type="entry name" value="SARCOSINE DEHYDROGENASE-RELATED"/>
    <property type="match status" value="1"/>
</dbReference>
<feature type="domain" description="FAD dependent oxidoreductase" evidence="1">
    <location>
        <begin position="10"/>
        <end position="185"/>
    </location>
</feature>
<reference evidence="2" key="1">
    <citation type="submission" date="2018-05" db="EMBL/GenBank/DDBJ databases">
        <authorList>
            <person name="Lanie J.A."/>
            <person name="Ng W.-L."/>
            <person name="Kazmierczak K.M."/>
            <person name="Andrzejewski T.M."/>
            <person name="Davidsen T.M."/>
            <person name="Wayne K.J."/>
            <person name="Tettelin H."/>
            <person name="Glass J.I."/>
            <person name="Rusch D."/>
            <person name="Podicherti R."/>
            <person name="Tsui H.-C.T."/>
            <person name="Winkler M.E."/>
        </authorList>
    </citation>
    <scope>NUCLEOTIDE SEQUENCE</scope>
</reference>
<evidence type="ECO:0000313" key="2">
    <source>
        <dbReference type="EMBL" id="SVA93727.1"/>
    </source>
</evidence>
<dbReference type="InterPro" id="IPR006076">
    <property type="entry name" value="FAD-dep_OxRdtase"/>
</dbReference>
<name>A0A381ZY02_9ZZZZ</name>
<evidence type="ECO:0000259" key="1">
    <source>
        <dbReference type="Pfam" id="PF01266"/>
    </source>
</evidence>
<dbReference type="SUPFAM" id="SSF51905">
    <property type="entry name" value="FAD/NAD(P)-binding domain"/>
    <property type="match status" value="1"/>
</dbReference>
<dbReference type="PANTHER" id="PTHR13847:SF193">
    <property type="entry name" value="PYRUVATE DEHYDROGENASE PHOSPHATASE REGULATORY SUBUNIT, MITOCHONDRIAL"/>
    <property type="match status" value="1"/>
</dbReference>
<gene>
    <name evidence="2" type="ORF">METZ01_LOCUS146581</name>
</gene>
<dbReference type="AlphaFoldDB" id="A0A381ZY02"/>
<dbReference type="InterPro" id="IPR036188">
    <property type="entry name" value="FAD/NAD-bd_sf"/>
</dbReference>
<dbReference type="GO" id="GO:0005739">
    <property type="term" value="C:mitochondrion"/>
    <property type="evidence" value="ECO:0007669"/>
    <property type="project" value="TreeGrafter"/>
</dbReference>
<dbReference type="Pfam" id="PF01266">
    <property type="entry name" value="DAO"/>
    <property type="match status" value="1"/>
</dbReference>
<dbReference type="Gene3D" id="3.50.50.60">
    <property type="entry name" value="FAD/NAD(P)-binding domain"/>
    <property type="match status" value="1"/>
</dbReference>
<protein>
    <recommendedName>
        <fullName evidence="1">FAD dependent oxidoreductase domain-containing protein</fullName>
    </recommendedName>
</protein>
<dbReference type="Gene3D" id="3.30.9.10">
    <property type="entry name" value="D-Amino Acid Oxidase, subunit A, domain 2"/>
    <property type="match status" value="1"/>
</dbReference>
<sequence>MSNQPKSANFVIIGGGAVGCGVAYSLVKAGVEDVVLLEKESTLAAATSGQAAGLVGQVRNSVERTKLAMWSVQTFSELQAADTPNPGWRQVGSLRVALNEERVKEFKDMKTVADETGLETEFIDSTAAKAHWPLMDFSAAKAVLWCPTDGYLQPSDLTMAYVAHARRMGAQFFTSTPARSIRLEGGLV</sequence>
<proteinExistence type="predicted"/>
<accession>A0A381ZY02</accession>
<organism evidence="2">
    <name type="scientific">marine metagenome</name>
    <dbReference type="NCBI Taxonomy" id="408172"/>
    <lineage>
        <taxon>unclassified sequences</taxon>
        <taxon>metagenomes</taxon>
        <taxon>ecological metagenomes</taxon>
    </lineage>
</organism>
<dbReference type="PROSITE" id="PS51257">
    <property type="entry name" value="PROKAR_LIPOPROTEIN"/>
    <property type="match status" value="1"/>
</dbReference>
<feature type="non-terminal residue" evidence="2">
    <location>
        <position position="188"/>
    </location>
</feature>